<keyword evidence="2" id="KW-0030">Aminoacyl-tRNA synthetase</keyword>
<comment type="caution">
    <text evidence="4">The sequence shown here is derived from an EMBL/GenBank/DDBJ whole genome shotgun (WGS) entry which is preliminary data.</text>
</comment>
<accession>A0ABC8SAD9</accession>
<sequence length="162" mass="17668">MSCDSTPPVEKMSSITLTDSVEEAQFSKRVLIRSILLRPDGGAGLAGRTVRIGGWVKTGREQGNGTFAFLELNDGSCPQNLQVIVEASVHPLRKLVATGTSVHVVGELKVPPEGAKQTIELRVKDFLHIGAVDPAKYPLPKARLTLERLREILHLRPRTNTV</sequence>
<dbReference type="InterPro" id="IPR012340">
    <property type="entry name" value="NA-bd_OB-fold"/>
</dbReference>
<dbReference type="GO" id="GO:0006412">
    <property type="term" value="P:translation"/>
    <property type="evidence" value="ECO:0007669"/>
    <property type="project" value="UniProtKB-KW"/>
</dbReference>
<dbReference type="InterPro" id="IPR004365">
    <property type="entry name" value="NA-bd_OB_tRNA"/>
</dbReference>
<reference evidence="4 5" key="1">
    <citation type="submission" date="2024-02" db="EMBL/GenBank/DDBJ databases">
        <authorList>
            <person name="Vignale AGUSTIN F."/>
            <person name="Sosa J E."/>
            <person name="Modenutti C."/>
        </authorList>
    </citation>
    <scope>NUCLEOTIDE SEQUENCE [LARGE SCALE GENOMIC DNA]</scope>
</reference>
<dbReference type="SUPFAM" id="SSF50249">
    <property type="entry name" value="Nucleic acid-binding proteins"/>
    <property type="match status" value="1"/>
</dbReference>
<gene>
    <name evidence="4" type="ORF">ILEXP_LOCUS20994</name>
</gene>
<dbReference type="Proteomes" id="UP001642360">
    <property type="component" value="Unassembled WGS sequence"/>
</dbReference>
<keyword evidence="2" id="KW-0436">Ligase</keyword>
<evidence type="ECO:0000313" key="5">
    <source>
        <dbReference type="Proteomes" id="UP001642360"/>
    </source>
</evidence>
<evidence type="ECO:0000313" key="4">
    <source>
        <dbReference type="EMBL" id="CAK9152760.1"/>
    </source>
</evidence>
<keyword evidence="1" id="KW-0648">Protein biosynthesis</keyword>
<dbReference type="Pfam" id="PF01336">
    <property type="entry name" value="tRNA_anti-codon"/>
    <property type="match status" value="1"/>
</dbReference>
<proteinExistence type="predicted"/>
<feature type="domain" description="OB" evidence="3">
    <location>
        <begin position="50"/>
        <end position="126"/>
    </location>
</feature>
<dbReference type="PANTHER" id="PTHR22594:SF54">
    <property type="entry name" value="ASPARAGINE--TRNA LIGASE, CYTOPLASMIC 1-RELATED"/>
    <property type="match status" value="1"/>
</dbReference>
<dbReference type="PANTHER" id="PTHR22594">
    <property type="entry name" value="ASPARTYL/LYSYL-TRNA SYNTHETASE"/>
    <property type="match status" value="1"/>
</dbReference>
<evidence type="ECO:0000256" key="2">
    <source>
        <dbReference type="ARBA" id="ARBA00023146"/>
    </source>
</evidence>
<organism evidence="4 5">
    <name type="scientific">Ilex paraguariensis</name>
    <name type="common">yerba mate</name>
    <dbReference type="NCBI Taxonomy" id="185542"/>
    <lineage>
        <taxon>Eukaryota</taxon>
        <taxon>Viridiplantae</taxon>
        <taxon>Streptophyta</taxon>
        <taxon>Embryophyta</taxon>
        <taxon>Tracheophyta</taxon>
        <taxon>Spermatophyta</taxon>
        <taxon>Magnoliopsida</taxon>
        <taxon>eudicotyledons</taxon>
        <taxon>Gunneridae</taxon>
        <taxon>Pentapetalae</taxon>
        <taxon>asterids</taxon>
        <taxon>campanulids</taxon>
        <taxon>Aquifoliales</taxon>
        <taxon>Aquifoliaceae</taxon>
        <taxon>Ilex</taxon>
    </lineage>
</organism>
<keyword evidence="5" id="KW-1185">Reference proteome</keyword>
<dbReference type="GO" id="GO:0005524">
    <property type="term" value="F:ATP binding"/>
    <property type="evidence" value="ECO:0007669"/>
    <property type="project" value="UniProtKB-KW"/>
</dbReference>
<dbReference type="EMBL" id="CAUOFW020002292">
    <property type="protein sequence ID" value="CAK9152760.1"/>
    <property type="molecule type" value="Genomic_DNA"/>
</dbReference>
<dbReference type="AlphaFoldDB" id="A0ABC8SAD9"/>
<evidence type="ECO:0000259" key="3">
    <source>
        <dbReference type="Pfam" id="PF01336"/>
    </source>
</evidence>
<protein>
    <recommendedName>
        <fullName evidence="3">OB domain-containing protein</fullName>
    </recommendedName>
</protein>
<dbReference type="GO" id="GO:0004812">
    <property type="term" value="F:aminoacyl-tRNA ligase activity"/>
    <property type="evidence" value="ECO:0007669"/>
    <property type="project" value="UniProtKB-KW"/>
</dbReference>
<evidence type="ECO:0000256" key="1">
    <source>
        <dbReference type="ARBA" id="ARBA00022917"/>
    </source>
</evidence>
<name>A0ABC8SAD9_9AQUA</name>
<dbReference type="CDD" id="cd04318">
    <property type="entry name" value="EcAsnRS_like_N"/>
    <property type="match status" value="1"/>
</dbReference>
<dbReference type="Gene3D" id="2.40.50.140">
    <property type="entry name" value="Nucleic acid-binding proteins"/>
    <property type="match status" value="1"/>
</dbReference>